<gene>
    <name evidence="1" type="ORF">O181_022331</name>
</gene>
<dbReference type="Proteomes" id="UP000765509">
    <property type="component" value="Unassembled WGS sequence"/>
</dbReference>
<sequence length="107" mass="12635">MAWNIRTMKDIPMTGSHFHHKSNWLKTPASTLPQWKSPSLVEKGWNPLLPVNHLKKNLLAIHPTENYFHEMWKRECYTAAKCIAEAQEYNKQRYGKTHMEPDFKQGD</sequence>
<comment type="caution">
    <text evidence="1">The sequence shown here is derived from an EMBL/GenBank/DDBJ whole genome shotgun (WGS) entry which is preliminary data.</text>
</comment>
<keyword evidence="2" id="KW-1185">Reference proteome</keyword>
<name>A0A9Q3CH86_9BASI</name>
<protein>
    <submittedName>
        <fullName evidence="1">Uncharacterized protein</fullName>
    </submittedName>
</protein>
<reference evidence="1" key="1">
    <citation type="submission" date="2021-03" db="EMBL/GenBank/DDBJ databases">
        <title>Draft genome sequence of rust myrtle Austropuccinia psidii MF-1, a brazilian biotype.</title>
        <authorList>
            <person name="Quecine M.C."/>
            <person name="Pachon D.M.R."/>
            <person name="Bonatelli M.L."/>
            <person name="Correr F.H."/>
            <person name="Franceschini L.M."/>
            <person name="Leite T.F."/>
            <person name="Margarido G.R.A."/>
            <person name="Almeida C.A."/>
            <person name="Ferrarezi J.A."/>
            <person name="Labate C.A."/>
        </authorList>
    </citation>
    <scope>NUCLEOTIDE SEQUENCE</scope>
    <source>
        <strain evidence="1">MF-1</strain>
    </source>
</reference>
<evidence type="ECO:0000313" key="1">
    <source>
        <dbReference type="EMBL" id="MBW0482616.1"/>
    </source>
</evidence>
<dbReference type="EMBL" id="AVOT02006865">
    <property type="protein sequence ID" value="MBW0482616.1"/>
    <property type="molecule type" value="Genomic_DNA"/>
</dbReference>
<dbReference type="OrthoDB" id="3227343at2759"/>
<proteinExistence type="predicted"/>
<organism evidence="1 2">
    <name type="scientific">Austropuccinia psidii MF-1</name>
    <dbReference type="NCBI Taxonomy" id="1389203"/>
    <lineage>
        <taxon>Eukaryota</taxon>
        <taxon>Fungi</taxon>
        <taxon>Dikarya</taxon>
        <taxon>Basidiomycota</taxon>
        <taxon>Pucciniomycotina</taxon>
        <taxon>Pucciniomycetes</taxon>
        <taxon>Pucciniales</taxon>
        <taxon>Sphaerophragmiaceae</taxon>
        <taxon>Austropuccinia</taxon>
    </lineage>
</organism>
<dbReference type="AlphaFoldDB" id="A0A9Q3CH86"/>
<accession>A0A9Q3CH86</accession>
<evidence type="ECO:0000313" key="2">
    <source>
        <dbReference type="Proteomes" id="UP000765509"/>
    </source>
</evidence>